<evidence type="ECO:0008006" key="6">
    <source>
        <dbReference type="Google" id="ProtNLM"/>
    </source>
</evidence>
<feature type="signal peptide" evidence="3">
    <location>
        <begin position="1"/>
        <end position="26"/>
    </location>
</feature>
<dbReference type="PANTHER" id="PTHR47447">
    <property type="entry name" value="OS03G0856100 PROTEIN"/>
    <property type="match status" value="1"/>
</dbReference>
<keyword evidence="2" id="KW-0175">Coiled coil</keyword>
<name>A0A812P1K1_9DINO</name>
<dbReference type="InterPro" id="IPR011990">
    <property type="entry name" value="TPR-like_helical_dom_sf"/>
</dbReference>
<proteinExistence type="predicted"/>
<dbReference type="AlphaFoldDB" id="A0A812P1K1"/>
<keyword evidence="5" id="KW-1185">Reference proteome</keyword>
<evidence type="ECO:0000256" key="2">
    <source>
        <dbReference type="SAM" id="Coils"/>
    </source>
</evidence>
<feature type="coiled-coil region" evidence="2">
    <location>
        <begin position="295"/>
        <end position="329"/>
    </location>
</feature>
<gene>
    <name evidence="4" type="ORF">SNAT2548_LOCUS17380</name>
</gene>
<evidence type="ECO:0000313" key="4">
    <source>
        <dbReference type="EMBL" id="CAE7332258.1"/>
    </source>
</evidence>
<organism evidence="4 5">
    <name type="scientific">Symbiodinium natans</name>
    <dbReference type="NCBI Taxonomy" id="878477"/>
    <lineage>
        <taxon>Eukaryota</taxon>
        <taxon>Sar</taxon>
        <taxon>Alveolata</taxon>
        <taxon>Dinophyceae</taxon>
        <taxon>Suessiales</taxon>
        <taxon>Symbiodiniaceae</taxon>
        <taxon>Symbiodinium</taxon>
    </lineage>
</organism>
<dbReference type="OrthoDB" id="185373at2759"/>
<accession>A0A812P1K1</accession>
<keyword evidence="3" id="KW-0732">Signal</keyword>
<evidence type="ECO:0000256" key="1">
    <source>
        <dbReference type="ARBA" id="ARBA00022737"/>
    </source>
</evidence>
<protein>
    <recommendedName>
        <fullName evidence="6">Pentatricopeptide repeat-containing protein</fullName>
    </recommendedName>
</protein>
<keyword evidence="1" id="KW-0677">Repeat</keyword>
<feature type="chain" id="PRO_5032308971" description="Pentatricopeptide repeat-containing protein" evidence="3">
    <location>
        <begin position="27"/>
        <end position="341"/>
    </location>
</feature>
<dbReference type="Proteomes" id="UP000604046">
    <property type="component" value="Unassembled WGS sequence"/>
</dbReference>
<evidence type="ECO:0000313" key="5">
    <source>
        <dbReference type="Proteomes" id="UP000604046"/>
    </source>
</evidence>
<dbReference type="EMBL" id="CAJNDS010002109">
    <property type="protein sequence ID" value="CAE7332258.1"/>
    <property type="molecule type" value="Genomic_DNA"/>
</dbReference>
<sequence>MAGHRNMQRTILATIIPLWLWASTLSFSVPTPRQKSLSVIRETTGQSISQKAPESAFVELSPQEQVLTTNLAEAGRKGDWSRVSQLYGRYTGSAEPVLTAAMQAAYRCKRYREAAKIYEKLSCAVKGLNQVSLLVALKIFGKLRDPETVNSIWAEATERSLVDKRLCGARIDAAAYMGDIEGAARVLDGMIAGKMELSVYVFNSAILACASAARPSHNAAMYLFQSLLDNGFSPTIITFANLAQAHAKASLEQIQHMRAMMKRYNVRSNAVFAECCLGALFQRRTNPTTRTTRAIDAALADLHQREARLKEAESVLLELQANKVELTTLCRRILKYVQETV</sequence>
<comment type="caution">
    <text evidence="4">The sequence shown here is derived from an EMBL/GenBank/DDBJ whole genome shotgun (WGS) entry which is preliminary data.</text>
</comment>
<evidence type="ECO:0000256" key="3">
    <source>
        <dbReference type="SAM" id="SignalP"/>
    </source>
</evidence>
<dbReference type="Gene3D" id="1.25.40.10">
    <property type="entry name" value="Tetratricopeptide repeat domain"/>
    <property type="match status" value="1"/>
</dbReference>
<reference evidence="4" key="1">
    <citation type="submission" date="2021-02" db="EMBL/GenBank/DDBJ databases">
        <authorList>
            <person name="Dougan E. K."/>
            <person name="Rhodes N."/>
            <person name="Thang M."/>
            <person name="Chan C."/>
        </authorList>
    </citation>
    <scope>NUCLEOTIDE SEQUENCE</scope>
</reference>
<dbReference type="PANTHER" id="PTHR47447:SF17">
    <property type="entry name" value="OS12G0638900 PROTEIN"/>
    <property type="match status" value="1"/>
</dbReference>